<evidence type="ECO:0000313" key="4">
    <source>
        <dbReference type="Proteomes" id="UP000248745"/>
    </source>
</evidence>
<dbReference type="SUPFAM" id="SSF51735">
    <property type="entry name" value="NAD(P)-binding Rossmann-fold domains"/>
    <property type="match status" value="1"/>
</dbReference>
<evidence type="ECO:0000259" key="2">
    <source>
        <dbReference type="Pfam" id="PF10728"/>
    </source>
</evidence>
<feature type="domain" description="DUF2520" evidence="2">
    <location>
        <begin position="123"/>
        <end position="247"/>
    </location>
</feature>
<keyword evidence="4" id="KW-1185">Reference proteome</keyword>
<evidence type="ECO:0000313" key="3">
    <source>
        <dbReference type="EMBL" id="PZF71221.1"/>
    </source>
</evidence>
<dbReference type="InterPro" id="IPR018931">
    <property type="entry name" value="DUF2520"/>
</dbReference>
<dbReference type="PANTHER" id="PTHR40459">
    <property type="entry name" value="CONSERVED HYPOTHETICAL ALANINE AND LEUCINE RICH PROTEIN"/>
    <property type="match status" value="1"/>
</dbReference>
<dbReference type="Proteomes" id="UP000248745">
    <property type="component" value="Unassembled WGS sequence"/>
</dbReference>
<organism evidence="3 4">
    <name type="scientific">Taibaiella soli</name>
    <dbReference type="NCBI Taxonomy" id="1649169"/>
    <lineage>
        <taxon>Bacteria</taxon>
        <taxon>Pseudomonadati</taxon>
        <taxon>Bacteroidota</taxon>
        <taxon>Chitinophagia</taxon>
        <taxon>Chitinophagales</taxon>
        <taxon>Chitinophagaceae</taxon>
        <taxon>Taibaiella</taxon>
    </lineage>
</organism>
<dbReference type="InterPro" id="IPR008927">
    <property type="entry name" value="6-PGluconate_DH-like_C_sf"/>
</dbReference>
<dbReference type="InterPro" id="IPR036291">
    <property type="entry name" value="NAD(P)-bd_dom_sf"/>
</dbReference>
<sequence>MQFTIAGNGNMAWFLGQKLIQSGHTCNGIYGRNKAAVTALAGALQANVLDNIQELTKADVCIIAVTDTGIPEIGAQLHNTKAVLIHTSGTTATSALGNTSENTGVLWPVYSILKTGFPQHRDIPVAWEANTEHAGQIIQEIIKSFSDKAFPANTTQRQWLHLTAVIANNFTNHLVALCEEICTEQQLPYDILLPILRQTFERVMTVPAKNVQTGPAKRGDLPTIERHLNMLSAHPEWHQLYKSITASIENMYQQGHTETDLNR</sequence>
<dbReference type="InterPro" id="IPR037108">
    <property type="entry name" value="TM1727-like_C_sf"/>
</dbReference>
<dbReference type="Pfam" id="PF10728">
    <property type="entry name" value="DUF2520"/>
    <property type="match status" value="1"/>
</dbReference>
<gene>
    <name evidence="3" type="ORF">DN068_19810</name>
</gene>
<dbReference type="EMBL" id="QKTW01000026">
    <property type="protein sequence ID" value="PZF71221.1"/>
    <property type="molecule type" value="Genomic_DNA"/>
</dbReference>
<dbReference type="PANTHER" id="PTHR40459:SF1">
    <property type="entry name" value="CONSERVED HYPOTHETICAL ALANINE AND LEUCINE RICH PROTEIN"/>
    <property type="match status" value="1"/>
</dbReference>
<dbReference type="AlphaFoldDB" id="A0A2W2A7K0"/>
<dbReference type="SUPFAM" id="SSF48179">
    <property type="entry name" value="6-phosphogluconate dehydrogenase C-terminal domain-like"/>
    <property type="match status" value="1"/>
</dbReference>
<dbReference type="RefSeq" id="WP_111000689.1">
    <property type="nucleotide sequence ID" value="NZ_QKTW01000026.1"/>
</dbReference>
<feature type="domain" description="Pyrroline-5-carboxylate reductase catalytic N-terminal" evidence="1">
    <location>
        <begin position="5"/>
        <end position="79"/>
    </location>
</feature>
<reference evidence="3 4" key="1">
    <citation type="submission" date="2018-06" db="EMBL/GenBank/DDBJ databases">
        <title>Mucibacter soli gen. nov., sp. nov., a new member of the family Chitinophagaceae producing mucin.</title>
        <authorList>
            <person name="Kim M.-K."/>
            <person name="Park S."/>
            <person name="Kim T.-S."/>
            <person name="Joung Y."/>
            <person name="Han J.-H."/>
            <person name="Kim S.B."/>
        </authorList>
    </citation>
    <scope>NUCLEOTIDE SEQUENCE [LARGE SCALE GENOMIC DNA]</scope>
    <source>
        <strain evidence="3 4">R1-15</strain>
    </source>
</reference>
<comment type="caution">
    <text evidence="3">The sequence shown here is derived from an EMBL/GenBank/DDBJ whole genome shotgun (WGS) entry which is preliminary data.</text>
</comment>
<protein>
    <recommendedName>
        <fullName evidence="5">DUF2520 domain-containing protein</fullName>
    </recommendedName>
</protein>
<dbReference type="Gene3D" id="3.40.50.720">
    <property type="entry name" value="NAD(P)-binding Rossmann-like Domain"/>
    <property type="match status" value="1"/>
</dbReference>
<evidence type="ECO:0000259" key="1">
    <source>
        <dbReference type="Pfam" id="PF03807"/>
    </source>
</evidence>
<name>A0A2W2A7K0_9BACT</name>
<proteinExistence type="predicted"/>
<dbReference type="InterPro" id="IPR028939">
    <property type="entry name" value="P5C_Rdtase_cat_N"/>
</dbReference>
<accession>A0A2W2A7K0</accession>
<evidence type="ECO:0008006" key="5">
    <source>
        <dbReference type="Google" id="ProtNLM"/>
    </source>
</evidence>
<dbReference type="Pfam" id="PF03807">
    <property type="entry name" value="F420_oxidored"/>
    <property type="match status" value="1"/>
</dbReference>
<dbReference type="Gene3D" id="1.10.1040.20">
    <property type="entry name" value="ProC-like, C-terminal domain"/>
    <property type="match status" value="1"/>
</dbReference>
<dbReference type="OrthoDB" id="9810755at2"/>